<keyword evidence="2" id="KW-1185">Reference proteome</keyword>
<dbReference type="Proteomes" id="UP001500604">
    <property type="component" value="Unassembled WGS sequence"/>
</dbReference>
<proteinExistence type="predicted"/>
<accession>A0ABP8UXR6</accession>
<gene>
    <name evidence="1" type="ORF">GCM10023116_06810</name>
</gene>
<dbReference type="EMBL" id="BAABFL010000074">
    <property type="protein sequence ID" value="GAA4648412.1"/>
    <property type="molecule type" value="Genomic_DNA"/>
</dbReference>
<dbReference type="InterPro" id="IPR009510">
    <property type="entry name" value="T3SS_K"/>
</dbReference>
<protein>
    <submittedName>
        <fullName evidence="1">Uncharacterized protein</fullName>
    </submittedName>
</protein>
<comment type="caution">
    <text evidence="1">The sequence shown here is derived from an EMBL/GenBank/DDBJ whole genome shotgun (WGS) entry which is preliminary data.</text>
</comment>
<reference evidence="2" key="1">
    <citation type="journal article" date="2019" name="Int. J. Syst. Evol. Microbiol.">
        <title>The Global Catalogue of Microorganisms (GCM) 10K type strain sequencing project: providing services to taxonomists for standard genome sequencing and annotation.</title>
        <authorList>
            <consortium name="The Broad Institute Genomics Platform"/>
            <consortium name="The Broad Institute Genome Sequencing Center for Infectious Disease"/>
            <person name="Wu L."/>
            <person name="Ma J."/>
        </authorList>
    </citation>
    <scope>NUCLEOTIDE SEQUENCE [LARGE SCALE GENOMIC DNA]</scope>
    <source>
        <strain evidence="2">JCM 17805</strain>
    </source>
</reference>
<evidence type="ECO:0000313" key="1">
    <source>
        <dbReference type="EMBL" id="GAA4648412.1"/>
    </source>
</evidence>
<evidence type="ECO:0000313" key="2">
    <source>
        <dbReference type="Proteomes" id="UP001500604"/>
    </source>
</evidence>
<dbReference type="Pfam" id="PF06578">
    <property type="entry name" value="YscK"/>
    <property type="match status" value="1"/>
</dbReference>
<organism evidence="1 2">
    <name type="scientific">Kistimonas scapharcae</name>
    <dbReference type="NCBI Taxonomy" id="1036133"/>
    <lineage>
        <taxon>Bacteria</taxon>
        <taxon>Pseudomonadati</taxon>
        <taxon>Pseudomonadota</taxon>
        <taxon>Gammaproteobacteria</taxon>
        <taxon>Oceanospirillales</taxon>
        <taxon>Endozoicomonadaceae</taxon>
        <taxon>Kistimonas</taxon>
    </lineage>
</organism>
<name>A0ABP8UXR6_9GAMM</name>
<dbReference type="RefSeq" id="WP_345194054.1">
    <property type="nucleotide sequence ID" value="NZ_BAABFL010000074.1"/>
</dbReference>
<sequence>MGMQQLVQLLDFNYAPAAYIDASWLQPLDHGDVAAALLGNPVAQPWMSKFILRTFNLTDDVDFNFESDVKQIALLERPRLAQTVYHAGLSLNSAMLRGIVKRQERSAIEACIGADAFMFAVKKAPYIAGALPENFPCDFQIDWNNPEEMKKHLFRSGVKLLGTVLKKEPECYKRRLLFKFPVASKEYFYSASAMQSSDEVIRQGGIMLKKLMKEFSG</sequence>